<dbReference type="Pfam" id="PF01676">
    <property type="entry name" value="Metalloenzyme"/>
    <property type="match status" value="1"/>
</dbReference>
<keyword evidence="5 6" id="KW-0413">Isomerase</keyword>
<dbReference type="KEGG" id="mana:MAMMFC1_03646"/>
<comment type="similarity">
    <text evidence="1 6">Belongs to the phosphopentomutase family.</text>
</comment>
<reference evidence="9 10" key="1">
    <citation type="journal article" date="2018" name="Int. J. Syst. Evol. Microbiol.">
        <title>Methylomusa anaerophila gen. nov., sp. nov., an anaerobic methanol-utilizing bacterium isolated from a microbial fuel cell.</title>
        <authorList>
            <person name="Amano N."/>
            <person name="Yamamuro A."/>
            <person name="Miyahara M."/>
            <person name="Kouzuma A."/>
            <person name="Abe T."/>
            <person name="Watanabe K."/>
        </authorList>
    </citation>
    <scope>NUCLEOTIDE SEQUENCE [LARGE SCALE GENOMIC DNA]</scope>
    <source>
        <strain evidence="9 10">MMFC1</strain>
    </source>
</reference>
<dbReference type="InterPro" id="IPR017850">
    <property type="entry name" value="Alkaline_phosphatase_core_sf"/>
</dbReference>
<feature type="binding site" evidence="6">
    <location>
        <position position="293"/>
    </location>
    <ligand>
        <name>Mn(2+)</name>
        <dbReference type="ChEBI" id="CHEBI:29035"/>
        <label>2</label>
    </ligand>
</feature>
<proteinExistence type="inferred from homology"/>
<dbReference type="GO" id="GO:0005829">
    <property type="term" value="C:cytosol"/>
    <property type="evidence" value="ECO:0007669"/>
    <property type="project" value="TreeGrafter"/>
</dbReference>
<dbReference type="EMBL" id="AP018449">
    <property type="protein sequence ID" value="BBB92938.1"/>
    <property type="molecule type" value="Genomic_DNA"/>
</dbReference>
<dbReference type="GO" id="GO:0043094">
    <property type="term" value="P:metabolic compound salvage"/>
    <property type="evidence" value="ECO:0007669"/>
    <property type="project" value="UniProtKB-UniRule"/>
</dbReference>
<feature type="binding site" evidence="6">
    <location>
        <position position="11"/>
    </location>
    <ligand>
        <name>Mn(2+)</name>
        <dbReference type="ChEBI" id="CHEBI:29035"/>
        <label>1</label>
    </ligand>
</feature>
<dbReference type="OrthoDB" id="9769930at2"/>
<comment type="catalytic activity">
    <reaction evidence="6">
        <text>alpha-D-ribose 1-phosphate = D-ribose 5-phosphate</text>
        <dbReference type="Rhea" id="RHEA:18793"/>
        <dbReference type="ChEBI" id="CHEBI:57720"/>
        <dbReference type="ChEBI" id="CHEBI:78346"/>
        <dbReference type="EC" id="5.4.2.7"/>
    </reaction>
</comment>
<dbReference type="HAMAP" id="MF_00740">
    <property type="entry name" value="Phosphopentomut"/>
    <property type="match status" value="1"/>
</dbReference>
<dbReference type="PANTHER" id="PTHR21110:SF0">
    <property type="entry name" value="PHOSPHOPENTOMUTASE"/>
    <property type="match status" value="1"/>
</dbReference>
<dbReference type="Gene3D" id="3.30.70.1250">
    <property type="entry name" value="Phosphopentomutase"/>
    <property type="match status" value="1"/>
</dbReference>
<evidence type="ECO:0000256" key="5">
    <source>
        <dbReference type="ARBA" id="ARBA00023235"/>
    </source>
</evidence>
<evidence type="ECO:0000313" key="9">
    <source>
        <dbReference type="EMBL" id="BBB92938.1"/>
    </source>
</evidence>
<keyword evidence="3 6" id="KW-0479">Metal-binding</keyword>
<evidence type="ECO:0000256" key="1">
    <source>
        <dbReference type="ARBA" id="ARBA00010373"/>
    </source>
</evidence>
<dbReference type="SUPFAM" id="SSF53649">
    <property type="entry name" value="Alkaline phosphatase-like"/>
    <property type="match status" value="1"/>
</dbReference>
<feature type="domain" description="Metalloenzyme" evidence="8">
    <location>
        <begin position="3"/>
        <end position="384"/>
    </location>
</feature>
<evidence type="ECO:0000256" key="2">
    <source>
        <dbReference type="ARBA" id="ARBA00022490"/>
    </source>
</evidence>
<evidence type="ECO:0000256" key="4">
    <source>
        <dbReference type="ARBA" id="ARBA00023211"/>
    </source>
</evidence>
<comment type="cofactor">
    <cofactor evidence="6">
        <name>Mn(2+)</name>
        <dbReference type="ChEBI" id="CHEBI:29035"/>
    </cofactor>
    <text evidence="6">Binds 2 manganese ions.</text>
</comment>
<dbReference type="PANTHER" id="PTHR21110">
    <property type="entry name" value="PHOSPHOPENTOMUTASE"/>
    <property type="match status" value="1"/>
</dbReference>
<evidence type="ECO:0000259" key="8">
    <source>
        <dbReference type="Pfam" id="PF01676"/>
    </source>
</evidence>
<dbReference type="GO" id="GO:0006018">
    <property type="term" value="P:2-deoxyribose 1-phosphate catabolic process"/>
    <property type="evidence" value="ECO:0007669"/>
    <property type="project" value="UniProtKB-UniRule"/>
</dbReference>
<feature type="binding site" evidence="6">
    <location>
        <position position="288"/>
    </location>
    <ligand>
        <name>Mn(2+)</name>
        <dbReference type="ChEBI" id="CHEBI:29035"/>
        <label>2</label>
    </ligand>
</feature>
<feature type="binding site" evidence="6">
    <location>
        <position position="329"/>
    </location>
    <ligand>
        <name>Mn(2+)</name>
        <dbReference type="ChEBI" id="CHEBI:29035"/>
        <label>1</label>
    </ligand>
</feature>
<dbReference type="GO" id="GO:0006015">
    <property type="term" value="P:5-phosphoribose 1-diphosphate biosynthetic process"/>
    <property type="evidence" value="ECO:0007669"/>
    <property type="project" value="UniProtKB-UniPathway"/>
</dbReference>
<dbReference type="GO" id="GO:0008973">
    <property type="term" value="F:phosphopentomutase activity"/>
    <property type="evidence" value="ECO:0007669"/>
    <property type="project" value="UniProtKB-UniRule"/>
</dbReference>
<dbReference type="NCBIfam" id="NF003766">
    <property type="entry name" value="PRK05362.1"/>
    <property type="match status" value="1"/>
</dbReference>
<comment type="catalytic activity">
    <reaction evidence="6">
        <text>2-deoxy-alpha-D-ribose 1-phosphate = 2-deoxy-D-ribose 5-phosphate</text>
        <dbReference type="Rhea" id="RHEA:27658"/>
        <dbReference type="ChEBI" id="CHEBI:57259"/>
        <dbReference type="ChEBI" id="CHEBI:62877"/>
        <dbReference type="EC" id="5.4.2.7"/>
    </reaction>
</comment>
<dbReference type="Proteomes" id="UP000276437">
    <property type="component" value="Chromosome"/>
</dbReference>
<dbReference type="EC" id="5.4.2.7" evidence="6 7"/>
<dbReference type="InterPro" id="IPR010045">
    <property type="entry name" value="DeoB"/>
</dbReference>
<keyword evidence="10" id="KW-1185">Reference proteome</keyword>
<evidence type="ECO:0000256" key="6">
    <source>
        <dbReference type="HAMAP-Rule" id="MF_00740"/>
    </source>
</evidence>
<dbReference type="UniPathway" id="UPA00087">
    <property type="reaction ID" value="UER00173"/>
</dbReference>
<feature type="binding site" evidence="6">
    <location>
        <position position="341"/>
    </location>
    <ligand>
        <name>Mn(2+)</name>
        <dbReference type="ChEBI" id="CHEBI:29035"/>
        <label>2</label>
    </ligand>
</feature>
<dbReference type="GO" id="GO:0009117">
    <property type="term" value="P:nucleotide metabolic process"/>
    <property type="evidence" value="ECO:0007669"/>
    <property type="project" value="UniProtKB-UniRule"/>
</dbReference>
<gene>
    <name evidence="6 9" type="primary">deoB</name>
    <name evidence="9" type="ORF">MAMMFC1_03646</name>
</gene>
<sequence>MFKRIIIIVLDSVGIGALPDAQEYGDEGTNTLVHIATARGRLNVPNLGSLGLGLIDSIAGVAENIIPKACYGKMAEISKGKDTTSGHWEIAGCPVFKPFPVYPEGFPLDVIQLFTKYTGLKVLGNKAASGTEIIFEYGEEHLRTGFPIVYTSADSVFQIAAHEDVIPLKRLYELCTITRTKVCIGQHAVGRIIARPFIGSSGHFVRTPNRHDYSLEPAGETMLDRLKDAGLSVIGVGKIGDIFAHRGLTESHPTKSNQDGMETTTILLNQTEKQKHNSLIMVNLVDFDSLYGHRNDVNGYAAALEQFDENLGQMLPYLKDDDLLIITADHGCDPTANGTDHTREYVPLLAYTPNLAYKNIAGKALGIRTSFADIAATILDNFHLTPLPYGSSFLHDIPG</sequence>
<evidence type="ECO:0000256" key="7">
    <source>
        <dbReference type="NCBIfam" id="TIGR01696"/>
    </source>
</evidence>
<dbReference type="FunFam" id="3.30.70.1250:FF:000001">
    <property type="entry name" value="Phosphopentomutase"/>
    <property type="match status" value="1"/>
</dbReference>
<name>A0A348APE0_9FIRM</name>
<comment type="function">
    <text evidence="6">Isomerase that catalyzes the conversion of deoxy-ribose 1-phosphate (dRib-1-P) and ribose 1-phosphate (Rib-1-P) to deoxy-ribose 5-phosphate (dRib-5-P) and ribose 5-phosphate (Rib-5-P), respectively.</text>
</comment>
<dbReference type="SUPFAM" id="SSF143856">
    <property type="entry name" value="DeoB insert domain-like"/>
    <property type="match status" value="1"/>
</dbReference>
<keyword evidence="4 6" id="KW-0464">Manganese</keyword>
<accession>A0A348APE0</accession>
<evidence type="ECO:0000256" key="3">
    <source>
        <dbReference type="ARBA" id="ARBA00022723"/>
    </source>
</evidence>
<dbReference type="InterPro" id="IPR006124">
    <property type="entry name" value="Metalloenzyme"/>
</dbReference>
<dbReference type="GO" id="GO:0000287">
    <property type="term" value="F:magnesium ion binding"/>
    <property type="evidence" value="ECO:0007669"/>
    <property type="project" value="UniProtKB-UniRule"/>
</dbReference>
<dbReference type="Gene3D" id="3.40.720.10">
    <property type="entry name" value="Alkaline Phosphatase, subunit A"/>
    <property type="match status" value="1"/>
</dbReference>
<comment type="subcellular location">
    <subcellularLocation>
        <location evidence="6">Cytoplasm</location>
    </subcellularLocation>
</comment>
<dbReference type="AlphaFoldDB" id="A0A348APE0"/>
<feature type="binding site" evidence="6">
    <location>
        <position position="330"/>
    </location>
    <ligand>
        <name>Mn(2+)</name>
        <dbReference type="ChEBI" id="CHEBI:29035"/>
        <label>1</label>
    </ligand>
</feature>
<keyword evidence="2 6" id="KW-0963">Cytoplasm</keyword>
<dbReference type="PIRSF" id="PIRSF001491">
    <property type="entry name" value="Ppentomutase"/>
    <property type="match status" value="1"/>
</dbReference>
<organism evidence="9 10">
    <name type="scientific">Methylomusa anaerophila</name>
    <dbReference type="NCBI Taxonomy" id="1930071"/>
    <lineage>
        <taxon>Bacteria</taxon>
        <taxon>Bacillati</taxon>
        <taxon>Bacillota</taxon>
        <taxon>Negativicutes</taxon>
        <taxon>Selenomonadales</taxon>
        <taxon>Sporomusaceae</taxon>
        <taxon>Methylomusa</taxon>
    </lineage>
</organism>
<evidence type="ECO:0000313" key="10">
    <source>
        <dbReference type="Proteomes" id="UP000276437"/>
    </source>
</evidence>
<dbReference type="RefSeq" id="WP_126309829.1">
    <property type="nucleotide sequence ID" value="NZ_AP018449.1"/>
</dbReference>
<dbReference type="NCBIfam" id="TIGR01696">
    <property type="entry name" value="deoB"/>
    <property type="match status" value="1"/>
</dbReference>
<comment type="pathway">
    <text evidence="6">Carbohydrate degradation; 2-deoxy-D-ribose 1-phosphate degradation; D-glyceraldehyde 3-phosphate and acetaldehyde from 2-deoxy-alpha-D-ribose 1-phosphate: step 1/2.</text>
</comment>
<protein>
    <recommendedName>
        <fullName evidence="6 7">Phosphopentomutase</fullName>
        <ecNumber evidence="6 7">5.4.2.7</ecNumber>
    </recommendedName>
    <alternativeName>
        <fullName evidence="6">Phosphodeoxyribomutase</fullName>
    </alternativeName>
</protein>
<dbReference type="InterPro" id="IPR024052">
    <property type="entry name" value="Phosphopentomutase_DeoB_cap_sf"/>
</dbReference>
<dbReference type="CDD" id="cd16009">
    <property type="entry name" value="PPM"/>
    <property type="match status" value="1"/>
</dbReference>
<dbReference type="GO" id="GO:0030145">
    <property type="term" value="F:manganese ion binding"/>
    <property type="evidence" value="ECO:0007669"/>
    <property type="project" value="UniProtKB-UniRule"/>
</dbReference>